<dbReference type="AlphaFoldDB" id="A0A3S9A9J5"/>
<evidence type="ECO:0000256" key="5">
    <source>
        <dbReference type="ARBA" id="ARBA00023136"/>
    </source>
</evidence>
<evidence type="ECO:0000259" key="8">
    <source>
        <dbReference type="Pfam" id="PF05504"/>
    </source>
</evidence>
<dbReference type="Proteomes" id="UP000272528">
    <property type="component" value="Chromosome"/>
</dbReference>
<keyword evidence="6" id="KW-0564">Palmitate</keyword>
<dbReference type="Gene3D" id="3.30.300.210">
    <property type="entry name" value="Nutrient germinant receptor protein C, domain 3"/>
    <property type="match status" value="1"/>
</dbReference>
<evidence type="ECO:0000256" key="3">
    <source>
        <dbReference type="ARBA" id="ARBA00022544"/>
    </source>
</evidence>
<evidence type="ECO:0008006" key="12">
    <source>
        <dbReference type="Google" id="ProtNLM"/>
    </source>
</evidence>
<dbReference type="OrthoDB" id="2380468at2"/>
<dbReference type="GO" id="GO:0016020">
    <property type="term" value="C:membrane"/>
    <property type="evidence" value="ECO:0007669"/>
    <property type="project" value="UniProtKB-SubCell"/>
</dbReference>
<dbReference type="PANTHER" id="PTHR35789">
    <property type="entry name" value="SPORE GERMINATION PROTEIN B3"/>
    <property type="match status" value="1"/>
</dbReference>
<name>A0A3S9A9J5_9BACL</name>
<feature type="domain" description="Spore germination protein N-terminal" evidence="9">
    <location>
        <begin position="43"/>
        <end position="216"/>
    </location>
</feature>
<evidence type="ECO:0000256" key="2">
    <source>
        <dbReference type="ARBA" id="ARBA00007886"/>
    </source>
</evidence>
<comment type="similarity">
    <text evidence="2">Belongs to the GerABKC lipoprotein family.</text>
</comment>
<evidence type="ECO:0000313" key="10">
    <source>
        <dbReference type="EMBL" id="AZN42353.1"/>
    </source>
</evidence>
<protein>
    <recommendedName>
        <fullName evidence="12">Ger(X)C family spore germination protein</fullName>
    </recommendedName>
</protein>
<gene>
    <name evidence="10" type="ORF">EJC50_23710</name>
</gene>
<reference evidence="11" key="1">
    <citation type="submission" date="2018-12" db="EMBL/GenBank/DDBJ databases">
        <title>Genome sequence of Peanibacillus sp.</title>
        <authorList>
            <person name="Subramani G."/>
            <person name="Srinivasan S."/>
            <person name="Kim M.K."/>
        </authorList>
    </citation>
    <scope>NUCLEOTIDE SEQUENCE [LARGE SCALE GENOMIC DNA]</scope>
    <source>
        <strain evidence="11">18JY67-1</strain>
    </source>
</reference>
<sequence length="399" mass="44824">MAAAVEISRETEFAMKACTRILFMLLLAFALPIVLSGCKERMDTSDLSAQAFVKAMGIDYQNGQYFVTVQLMDFSAIAKSESPKAQKPSVWIGAGHGKSISEANKQIAVATQSTLNFEQLSVVIVREPAMVKMAQILDAVNRVRVTRYTSWIYGTRSDLNDIFTASAFFELSQTYSYIYNPLALEKQNSTVPPVTMQKFVTAFNEKAMTALLPSVSVSSKIWRENKRPITVQELDGVFAFKMKHKPVYLPLKQVTGVRWSKNPLYRAQYTVQSEGQQDAAVVGIRYAKVKKKELKAGKSGPKFVLHVKAYGDLTEMGGSMTVGEIEGKVRKLIEEEIMLAYTSGIREHLDLFNLEEVMYRYHLGEWKKTARSGDWLPGEKDLQVKVSFGIRRAGVFEMQ</sequence>
<evidence type="ECO:0000313" key="11">
    <source>
        <dbReference type="Proteomes" id="UP000272528"/>
    </source>
</evidence>
<dbReference type="InterPro" id="IPR046953">
    <property type="entry name" value="Spore_GerAC-like_C"/>
</dbReference>
<keyword evidence="4" id="KW-0732">Signal</keyword>
<feature type="domain" description="Spore germination GerAC-like C-terminal" evidence="8">
    <location>
        <begin position="247"/>
        <end position="394"/>
    </location>
</feature>
<dbReference type="PANTHER" id="PTHR35789:SF1">
    <property type="entry name" value="SPORE GERMINATION PROTEIN B3"/>
    <property type="match status" value="1"/>
</dbReference>
<evidence type="ECO:0000256" key="1">
    <source>
        <dbReference type="ARBA" id="ARBA00004635"/>
    </source>
</evidence>
<dbReference type="InterPro" id="IPR008844">
    <property type="entry name" value="Spore_GerAC-like"/>
</dbReference>
<organism evidence="10 11">
    <name type="scientific">Paenibacillus albus</name>
    <dbReference type="NCBI Taxonomy" id="2495582"/>
    <lineage>
        <taxon>Bacteria</taxon>
        <taxon>Bacillati</taxon>
        <taxon>Bacillota</taxon>
        <taxon>Bacilli</taxon>
        <taxon>Bacillales</taxon>
        <taxon>Paenibacillaceae</taxon>
        <taxon>Paenibacillus</taxon>
    </lineage>
</organism>
<keyword evidence="11" id="KW-1185">Reference proteome</keyword>
<dbReference type="GO" id="GO:0009847">
    <property type="term" value="P:spore germination"/>
    <property type="evidence" value="ECO:0007669"/>
    <property type="project" value="InterPro"/>
</dbReference>
<dbReference type="InterPro" id="IPR057336">
    <property type="entry name" value="GerAC_N"/>
</dbReference>
<comment type="subcellular location">
    <subcellularLocation>
        <location evidence="1">Membrane</location>
        <topology evidence="1">Lipid-anchor</topology>
    </subcellularLocation>
</comment>
<evidence type="ECO:0000256" key="7">
    <source>
        <dbReference type="ARBA" id="ARBA00023288"/>
    </source>
</evidence>
<proteinExistence type="inferred from homology"/>
<evidence type="ECO:0000256" key="6">
    <source>
        <dbReference type="ARBA" id="ARBA00023139"/>
    </source>
</evidence>
<dbReference type="InterPro" id="IPR038501">
    <property type="entry name" value="Spore_GerAC_C_sf"/>
</dbReference>
<dbReference type="KEGG" id="palb:EJC50_23710"/>
<dbReference type="EMBL" id="CP034437">
    <property type="protein sequence ID" value="AZN42353.1"/>
    <property type="molecule type" value="Genomic_DNA"/>
</dbReference>
<accession>A0A3S9A9J5</accession>
<evidence type="ECO:0000256" key="4">
    <source>
        <dbReference type="ARBA" id="ARBA00022729"/>
    </source>
</evidence>
<keyword evidence="3" id="KW-0309">Germination</keyword>
<keyword evidence="5" id="KW-0472">Membrane</keyword>
<evidence type="ECO:0000259" key="9">
    <source>
        <dbReference type="Pfam" id="PF25198"/>
    </source>
</evidence>
<keyword evidence="7" id="KW-0449">Lipoprotein</keyword>
<dbReference type="Pfam" id="PF25198">
    <property type="entry name" value="Spore_GerAC_N"/>
    <property type="match status" value="1"/>
</dbReference>
<dbReference type="Pfam" id="PF05504">
    <property type="entry name" value="Spore_GerAC"/>
    <property type="match status" value="1"/>
</dbReference>